<evidence type="ECO:0000256" key="1">
    <source>
        <dbReference type="ARBA" id="ARBA00023125"/>
    </source>
</evidence>
<feature type="region of interest" description="Disordered" evidence="3">
    <location>
        <begin position="1"/>
        <end position="42"/>
    </location>
</feature>
<dbReference type="PROSITE" id="PS01081">
    <property type="entry name" value="HTH_TETR_1"/>
    <property type="match status" value="1"/>
</dbReference>
<sequence length="233" mass="25160">MPVHDVNDAFSATRRTDPVTDTPEQTSDAPVTVDSPAAALPGGGSDVARRLVASAVESFARRGYHATTTRDISVGAGLSPAALYVHFPSKEAVLFEAGRNGHLHVLEEVESAAAISTDPVERMRAIVDRFVRIHAVHHTTCRVAQYELHALSEEHYREIAEIRRRTDAVVREVISSGVGSGAFRVGDVPTAALAVLSLGIDVARWYRPGRMDVDDLARHYVDLALSMLGAPPH</sequence>
<evidence type="ECO:0000256" key="3">
    <source>
        <dbReference type="SAM" id="MobiDB-lite"/>
    </source>
</evidence>
<protein>
    <submittedName>
        <fullName evidence="5">TetR family transcriptional regulator</fullName>
    </submittedName>
</protein>
<proteinExistence type="predicted"/>
<dbReference type="Proteomes" id="UP000254569">
    <property type="component" value="Unassembled WGS sequence"/>
</dbReference>
<feature type="DNA-binding region" description="H-T-H motif" evidence="2">
    <location>
        <begin position="68"/>
        <end position="87"/>
    </location>
</feature>
<dbReference type="PROSITE" id="PS50977">
    <property type="entry name" value="HTH_TETR_2"/>
    <property type="match status" value="1"/>
</dbReference>
<dbReference type="InterPro" id="IPR041490">
    <property type="entry name" value="KstR2_TetR_C"/>
</dbReference>
<dbReference type="SUPFAM" id="SSF46689">
    <property type="entry name" value="Homeodomain-like"/>
    <property type="match status" value="1"/>
</dbReference>
<dbReference type="AlphaFoldDB" id="A0A379M5K2"/>
<dbReference type="PANTHER" id="PTHR30055:SF200">
    <property type="entry name" value="HTH-TYPE TRANSCRIPTIONAL REPRESSOR BDCR"/>
    <property type="match status" value="1"/>
</dbReference>
<dbReference type="InterPro" id="IPR050109">
    <property type="entry name" value="HTH-type_TetR-like_transc_reg"/>
</dbReference>
<dbReference type="Pfam" id="PF17932">
    <property type="entry name" value="TetR_C_24"/>
    <property type="match status" value="1"/>
</dbReference>
<accession>A0A379M5K2</accession>
<dbReference type="InterPro" id="IPR023772">
    <property type="entry name" value="DNA-bd_HTH_TetR-type_CS"/>
</dbReference>
<organism evidence="5 6">
    <name type="scientific">Rhodococcus gordoniae</name>
    <dbReference type="NCBI Taxonomy" id="223392"/>
    <lineage>
        <taxon>Bacteria</taxon>
        <taxon>Bacillati</taxon>
        <taxon>Actinomycetota</taxon>
        <taxon>Actinomycetes</taxon>
        <taxon>Mycobacteriales</taxon>
        <taxon>Nocardiaceae</taxon>
        <taxon>Rhodococcus</taxon>
    </lineage>
</organism>
<dbReference type="Pfam" id="PF00440">
    <property type="entry name" value="TetR_N"/>
    <property type="match status" value="1"/>
</dbReference>
<dbReference type="Gene3D" id="1.10.357.10">
    <property type="entry name" value="Tetracycline Repressor, domain 2"/>
    <property type="match status" value="1"/>
</dbReference>
<dbReference type="GO" id="GO:0000976">
    <property type="term" value="F:transcription cis-regulatory region binding"/>
    <property type="evidence" value="ECO:0007669"/>
    <property type="project" value="TreeGrafter"/>
</dbReference>
<evidence type="ECO:0000259" key="4">
    <source>
        <dbReference type="PROSITE" id="PS50977"/>
    </source>
</evidence>
<dbReference type="InterPro" id="IPR036271">
    <property type="entry name" value="Tet_transcr_reg_TetR-rel_C_sf"/>
</dbReference>
<dbReference type="SUPFAM" id="SSF48498">
    <property type="entry name" value="Tetracyclin repressor-like, C-terminal domain"/>
    <property type="match status" value="1"/>
</dbReference>
<dbReference type="InterPro" id="IPR009057">
    <property type="entry name" value="Homeodomain-like_sf"/>
</dbReference>
<dbReference type="GO" id="GO:0003700">
    <property type="term" value="F:DNA-binding transcription factor activity"/>
    <property type="evidence" value="ECO:0007669"/>
    <property type="project" value="TreeGrafter"/>
</dbReference>
<dbReference type="InterPro" id="IPR001647">
    <property type="entry name" value="HTH_TetR"/>
</dbReference>
<dbReference type="PANTHER" id="PTHR30055">
    <property type="entry name" value="HTH-TYPE TRANSCRIPTIONAL REGULATOR RUTR"/>
    <property type="match status" value="1"/>
</dbReference>
<keyword evidence="6" id="KW-1185">Reference proteome</keyword>
<dbReference type="PRINTS" id="PR00455">
    <property type="entry name" value="HTHTETR"/>
</dbReference>
<evidence type="ECO:0000313" key="6">
    <source>
        <dbReference type="Proteomes" id="UP000254569"/>
    </source>
</evidence>
<reference evidence="5 6" key="1">
    <citation type="submission" date="2018-06" db="EMBL/GenBank/DDBJ databases">
        <authorList>
            <consortium name="Pathogen Informatics"/>
            <person name="Doyle S."/>
        </authorList>
    </citation>
    <scope>NUCLEOTIDE SEQUENCE [LARGE SCALE GENOMIC DNA]</scope>
    <source>
        <strain evidence="5 6">NCTC13296</strain>
    </source>
</reference>
<dbReference type="EMBL" id="UGVI01000001">
    <property type="protein sequence ID" value="SUE16808.1"/>
    <property type="molecule type" value="Genomic_DNA"/>
</dbReference>
<evidence type="ECO:0000313" key="5">
    <source>
        <dbReference type="EMBL" id="SUE16808.1"/>
    </source>
</evidence>
<gene>
    <name evidence="5" type="primary">kstR2_13</name>
    <name evidence="5" type="ORF">NCTC13296_03701</name>
</gene>
<keyword evidence="1 2" id="KW-0238">DNA-binding</keyword>
<evidence type="ECO:0000256" key="2">
    <source>
        <dbReference type="PROSITE-ProRule" id="PRU00335"/>
    </source>
</evidence>
<feature type="domain" description="HTH tetR-type" evidence="4">
    <location>
        <begin position="45"/>
        <end position="105"/>
    </location>
</feature>
<name>A0A379M5K2_9NOCA</name>